<reference evidence="1" key="1">
    <citation type="submission" date="2020-10" db="EMBL/GenBank/DDBJ databases">
        <authorList>
            <person name="Gilroy R."/>
        </authorList>
    </citation>
    <scope>NUCLEOTIDE SEQUENCE</scope>
    <source>
        <strain evidence="1">ChiGjej2B2-12916</strain>
    </source>
</reference>
<dbReference type="AlphaFoldDB" id="A0A9D0YSW9"/>
<accession>A0A9D0YSW9</accession>
<comment type="caution">
    <text evidence="1">The sequence shown here is derived from an EMBL/GenBank/DDBJ whole genome shotgun (WGS) entry which is preliminary data.</text>
</comment>
<evidence type="ECO:0000313" key="1">
    <source>
        <dbReference type="EMBL" id="HIQ61225.1"/>
    </source>
</evidence>
<reference evidence="1" key="2">
    <citation type="journal article" date="2021" name="PeerJ">
        <title>Extensive microbial diversity within the chicken gut microbiome revealed by metagenomics and culture.</title>
        <authorList>
            <person name="Gilroy R."/>
            <person name="Ravi A."/>
            <person name="Getino M."/>
            <person name="Pursley I."/>
            <person name="Horton D.L."/>
            <person name="Alikhan N.F."/>
            <person name="Baker D."/>
            <person name="Gharbi K."/>
            <person name="Hall N."/>
            <person name="Watson M."/>
            <person name="Adriaenssens E.M."/>
            <person name="Foster-Nyarko E."/>
            <person name="Jarju S."/>
            <person name="Secka A."/>
            <person name="Antonio M."/>
            <person name="Oren A."/>
            <person name="Chaudhuri R.R."/>
            <person name="La Ragione R."/>
            <person name="Hildebrand F."/>
            <person name="Pallen M.J."/>
        </authorList>
    </citation>
    <scope>NUCLEOTIDE SEQUENCE</scope>
    <source>
        <strain evidence="1">ChiGjej2B2-12916</strain>
    </source>
</reference>
<organism evidence="1 2">
    <name type="scientific">Candidatus Enterenecus faecium</name>
    <dbReference type="NCBI Taxonomy" id="2840780"/>
    <lineage>
        <taxon>Bacteria</taxon>
        <taxon>Bacillati</taxon>
        <taxon>Bacillota</taxon>
        <taxon>Clostridia</taxon>
        <taxon>Eubacteriales</taxon>
        <taxon>Candidatus Enterenecus</taxon>
    </lineage>
</organism>
<evidence type="ECO:0000313" key="2">
    <source>
        <dbReference type="Proteomes" id="UP000886879"/>
    </source>
</evidence>
<dbReference type="EMBL" id="DVFO01000065">
    <property type="protein sequence ID" value="HIQ61225.1"/>
    <property type="molecule type" value="Genomic_DNA"/>
</dbReference>
<sequence>MEELLRLYREYLEQAALPQNQKRPFQGAYGFIGGPAPNSFHQQFVQQVEAALAQVPETERREAVEYIFHQPLEHKRNPTVYWMFVAVHGVVMPYLKDLTAEEARDLQWWYERSYPRREQTPVQRRLVALLKKMR</sequence>
<gene>
    <name evidence="1" type="ORF">IAD31_06480</name>
</gene>
<name>A0A9D0YSW9_9FIRM</name>
<proteinExistence type="predicted"/>
<protein>
    <submittedName>
        <fullName evidence="1">Uncharacterized protein</fullName>
    </submittedName>
</protein>
<dbReference type="Proteomes" id="UP000886879">
    <property type="component" value="Unassembled WGS sequence"/>
</dbReference>